<gene>
    <name evidence="1" type="ORF">JHL16_28610</name>
</gene>
<proteinExistence type="predicted"/>
<sequence length="691" mass="76509">MAELLLELFSEEIPARMQAKAAEDLKSLVTNALVEAGLVYEGAQAHATPRRLVLSVEGLGTKTKDVREERKGPRVDAPEQAIQGFLKSTGLSLDDLTIQDDKKGKFYIAVISKPGRATTDVIAAIVPDVIRKFPWPKSMRWGSGDLRWVRPLKSILCCFDGEVVDFEIAGLKSGAVTRGHRFMAPQEITARRFEDYAQKLYDAKVVVDSGRRAELIRVEAKNLSFAQGLELIEDEALLKETAGLVEWPVVLMGSFEESFLDVPPEVIVTSIKQHQKCFALKDGKTGNLANRYLLVSNMIARDGGEQIVQGNNKVIAARLSDAKFFWDQDKKVPLEKLLPKLDQITFHAKLGTQGERVKRFEGWANDLAGFCRADKASAQLAVRLTKSDLLTGVVGEFPELQGLMGRYYALNEGKNEDVAAAIQEHYRPQGPNDAVPAKPLSIVSALADKLDTLVGFWAIDEKPTGSKDPYALRRAALGVIRIVQENKVRLPLLSLFDAGLQLYRNQRGAEFGASFDRTDLLSFFADRLKVYLRDQGMRHDLIDAVFALGGQDDLLMIVKRVEALSKFLETDDGKNLLAGVKRATNILKIEEKKDGRGFDGNVNTNILIQGEERELNTAVNAAAAQARKAVAAEDFEAAMRSIAKLRAPVDAFFDKVTVNADDPSFRENRLKLLNRIRAATREVADFSRIEG</sequence>
<evidence type="ECO:0000313" key="2">
    <source>
        <dbReference type="Proteomes" id="UP000616151"/>
    </source>
</evidence>
<accession>A0ACC5RCM1</accession>
<reference evidence="1" key="1">
    <citation type="submission" date="2021-01" db="EMBL/GenBank/DDBJ databases">
        <authorList>
            <person name="Sun Q."/>
        </authorList>
    </citation>
    <scope>NUCLEOTIDE SEQUENCE</scope>
    <source>
        <strain evidence="1">YIM B02566</strain>
    </source>
</reference>
<protein>
    <submittedName>
        <fullName evidence="1">Glycine--tRNA ligase subunit beta</fullName>
        <ecNumber evidence="1">6.1.1.14</ecNumber>
    </submittedName>
</protein>
<keyword evidence="1" id="KW-0436">Ligase</keyword>
<evidence type="ECO:0000313" key="1">
    <source>
        <dbReference type="EMBL" id="MBK1870360.1"/>
    </source>
</evidence>
<keyword evidence="2" id="KW-1185">Reference proteome</keyword>
<dbReference type="Proteomes" id="UP000616151">
    <property type="component" value="Unassembled WGS sequence"/>
</dbReference>
<dbReference type="EC" id="6.1.1.14" evidence="1"/>
<dbReference type="EMBL" id="JAENHL010000008">
    <property type="protein sequence ID" value="MBK1870360.1"/>
    <property type="molecule type" value="Genomic_DNA"/>
</dbReference>
<name>A0ACC5RCM1_9HYPH</name>
<organism evidence="1 2">
    <name type="scientific">Taklimakanibacter albus</name>
    <dbReference type="NCBI Taxonomy" id="2800327"/>
    <lineage>
        <taxon>Bacteria</taxon>
        <taxon>Pseudomonadati</taxon>
        <taxon>Pseudomonadota</taxon>
        <taxon>Alphaproteobacteria</taxon>
        <taxon>Hyphomicrobiales</taxon>
        <taxon>Aestuariivirgaceae</taxon>
        <taxon>Taklimakanibacter</taxon>
    </lineage>
</organism>
<comment type="caution">
    <text evidence="1">The sequence shown here is derived from an EMBL/GenBank/DDBJ whole genome shotgun (WGS) entry which is preliminary data.</text>
</comment>